<organism evidence="1 2">
    <name type="scientific">Natrinema gari JCM 14663</name>
    <dbReference type="NCBI Taxonomy" id="1230459"/>
    <lineage>
        <taxon>Archaea</taxon>
        <taxon>Methanobacteriati</taxon>
        <taxon>Methanobacteriota</taxon>
        <taxon>Stenosarchaea group</taxon>
        <taxon>Halobacteria</taxon>
        <taxon>Halobacteriales</taxon>
        <taxon>Natrialbaceae</taxon>
        <taxon>Natrinema</taxon>
    </lineage>
</organism>
<evidence type="ECO:0000313" key="1">
    <source>
        <dbReference type="EMBL" id="ELY80418.1"/>
    </source>
</evidence>
<gene>
    <name evidence="1" type="ORF">C486_08445</name>
</gene>
<name>L9Z5F0_9EURY</name>
<reference evidence="1 2" key="1">
    <citation type="journal article" date="2014" name="PLoS Genet.">
        <title>Phylogenetically driven sequencing of extremely halophilic archaea reveals strategies for static and dynamic osmo-response.</title>
        <authorList>
            <person name="Becker E.A."/>
            <person name="Seitzer P.M."/>
            <person name="Tritt A."/>
            <person name="Larsen D."/>
            <person name="Krusor M."/>
            <person name="Yao A.I."/>
            <person name="Wu D."/>
            <person name="Madern D."/>
            <person name="Eisen J.A."/>
            <person name="Darling A.E."/>
            <person name="Facciotti M.T."/>
        </authorList>
    </citation>
    <scope>NUCLEOTIDE SEQUENCE [LARGE SCALE GENOMIC DNA]</scope>
    <source>
        <strain evidence="1 2">JCM 14663</strain>
    </source>
</reference>
<accession>L9Z5F0</accession>
<dbReference type="EMBL" id="AOIJ01000046">
    <property type="protein sequence ID" value="ELY80418.1"/>
    <property type="molecule type" value="Genomic_DNA"/>
</dbReference>
<comment type="caution">
    <text evidence="1">The sequence shown here is derived from an EMBL/GenBank/DDBJ whole genome shotgun (WGS) entry which is preliminary data.</text>
</comment>
<sequence length="37" mass="3845">MESRTGTLEGRAVVTATTRAPLEGWHPAAAIHATDGL</sequence>
<protein>
    <submittedName>
        <fullName evidence="1">Uncharacterized protein</fullName>
    </submittedName>
</protein>
<proteinExistence type="predicted"/>
<dbReference type="Proteomes" id="UP000011592">
    <property type="component" value="Unassembled WGS sequence"/>
</dbReference>
<evidence type="ECO:0000313" key="2">
    <source>
        <dbReference type="Proteomes" id="UP000011592"/>
    </source>
</evidence>
<dbReference type="AlphaFoldDB" id="L9Z5F0"/>
<dbReference type="PATRIC" id="fig|1230459.4.peg.1687"/>
<keyword evidence="2" id="KW-1185">Reference proteome</keyword>